<dbReference type="RefSeq" id="WP_012637242.1">
    <property type="nucleotide sequence ID" value="NC_011901.1"/>
</dbReference>
<dbReference type="Gene3D" id="3.40.50.1820">
    <property type="entry name" value="alpha/beta hydrolase"/>
    <property type="match status" value="1"/>
</dbReference>
<evidence type="ECO:0000256" key="1">
    <source>
        <dbReference type="SAM" id="SignalP"/>
    </source>
</evidence>
<keyword evidence="1" id="KW-0732">Signal</keyword>
<dbReference type="eggNOG" id="COG0412">
    <property type="taxonomic scope" value="Bacteria"/>
</dbReference>
<keyword evidence="3" id="KW-0378">Hydrolase</keyword>
<dbReference type="PANTHER" id="PTHR22946:SF0">
    <property type="entry name" value="DIENELACTONE HYDROLASE DOMAIN-CONTAINING PROTEIN"/>
    <property type="match status" value="1"/>
</dbReference>
<dbReference type="KEGG" id="tgr:Tgr7_0661"/>
<evidence type="ECO:0000259" key="2">
    <source>
        <dbReference type="Pfam" id="PF01738"/>
    </source>
</evidence>
<accession>B8GM01</accession>
<feature type="chain" id="PRO_5002870348" evidence="1">
    <location>
        <begin position="20"/>
        <end position="263"/>
    </location>
</feature>
<dbReference type="GO" id="GO:0016787">
    <property type="term" value="F:hydrolase activity"/>
    <property type="evidence" value="ECO:0007669"/>
    <property type="project" value="UniProtKB-KW"/>
</dbReference>
<feature type="signal peptide" evidence="1">
    <location>
        <begin position="1"/>
        <end position="19"/>
    </location>
</feature>
<evidence type="ECO:0000313" key="3">
    <source>
        <dbReference type="EMBL" id="ACL71754.1"/>
    </source>
</evidence>
<proteinExistence type="predicted"/>
<gene>
    <name evidence="3" type="ordered locus">Tgr7_0661</name>
</gene>
<dbReference type="AlphaFoldDB" id="B8GM01"/>
<dbReference type="InterPro" id="IPR002925">
    <property type="entry name" value="Dienelactn_hydro"/>
</dbReference>
<sequence length="263" mass="28331" precursor="true">MSRLLVLLFLALSMGLAHGADVRGEEVTYTDNGTTLKGYLAYDASASGPRPGVLVIHEWWGHNEHARNQARRLAELGYTALAVDMYGDGQVADHPQDAGKFAGAIRQNRELMMKRFTAAENFLRSQTQADAEKVAAIGYCFGGSVVLEMARSGADLLGVASFHGALATQNPAQSGEVKSRVLVLHGNEDPMVPAEQVEGFKKEMDAAGVSYHFVGYDGATHSFTNPAADEAAKKFGMPVGYNAEADQKSWGELERFLAETFGN</sequence>
<evidence type="ECO:0000313" key="4">
    <source>
        <dbReference type="Proteomes" id="UP000002383"/>
    </source>
</evidence>
<dbReference type="PANTHER" id="PTHR22946">
    <property type="entry name" value="DIENELACTONE HYDROLASE DOMAIN-CONTAINING PROTEIN-RELATED"/>
    <property type="match status" value="1"/>
</dbReference>
<keyword evidence="4" id="KW-1185">Reference proteome</keyword>
<dbReference type="STRING" id="396588.Tgr7_0661"/>
<protein>
    <submittedName>
        <fullName evidence="3">Dienelactone hydrolase</fullName>
    </submittedName>
</protein>
<dbReference type="InterPro" id="IPR029058">
    <property type="entry name" value="AB_hydrolase_fold"/>
</dbReference>
<dbReference type="Pfam" id="PF01738">
    <property type="entry name" value="DLH"/>
    <property type="match status" value="1"/>
</dbReference>
<reference evidence="3 4" key="1">
    <citation type="journal article" date="2011" name="Stand. Genomic Sci.">
        <title>Complete genome sequence of 'Thioalkalivibrio sulfidophilus' HL-EbGr7.</title>
        <authorList>
            <person name="Muyzer G."/>
            <person name="Sorokin D.Y."/>
            <person name="Mavromatis K."/>
            <person name="Lapidus A."/>
            <person name="Clum A."/>
            <person name="Ivanova N."/>
            <person name="Pati A."/>
            <person name="d'Haeseleer P."/>
            <person name="Woyke T."/>
            <person name="Kyrpides N.C."/>
        </authorList>
    </citation>
    <scope>NUCLEOTIDE SEQUENCE [LARGE SCALE GENOMIC DNA]</scope>
    <source>
        <strain evidence="3 4">HL-EbGR7</strain>
    </source>
</reference>
<dbReference type="Proteomes" id="UP000002383">
    <property type="component" value="Chromosome"/>
</dbReference>
<organism evidence="3 4">
    <name type="scientific">Thioalkalivibrio sulfidiphilus (strain HL-EbGR7)</name>
    <dbReference type="NCBI Taxonomy" id="396588"/>
    <lineage>
        <taxon>Bacteria</taxon>
        <taxon>Pseudomonadati</taxon>
        <taxon>Pseudomonadota</taxon>
        <taxon>Gammaproteobacteria</taxon>
        <taxon>Chromatiales</taxon>
        <taxon>Ectothiorhodospiraceae</taxon>
        <taxon>Thioalkalivibrio</taxon>
    </lineage>
</organism>
<dbReference type="OrthoDB" id="9787933at2"/>
<name>B8GM01_THISH</name>
<dbReference type="SUPFAM" id="SSF53474">
    <property type="entry name" value="alpha/beta-Hydrolases"/>
    <property type="match status" value="1"/>
</dbReference>
<dbReference type="HOGENOM" id="CLU_054590_3_1_6"/>
<dbReference type="EMBL" id="CP001339">
    <property type="protein sequence ID" value="ACL71754.1"/>
    <property type="molecule type" value="Genomic_DNA"/>
</dbReference>
<dbReference type="InterPro" id="IPR050261">
    <property type="entry name" value="FrsA_esterase"/>
</dbReference>
<feature type="domain" description="Dienelactone hydrolase" evidence="2">
    <location>
        <begin position="37"/>
        <end position="259"/>
    </location>
</feature>